<organism evidence="2 3">
    <name type="scientific">Acidovorax delafieldii</name>
    <name type="common">Pseudomonas delafieldii</name>
    <dbReference type="NCBI Taxonomy" id="47920"/>
    <lineage>
        <taxon>Bacteria</taxon>
        <taxon>Pseudomonadati</taxon>
        <taxon>Pseudomonadota</taxon>
        <taxon>Betaproteobacteria</taxon>
        <taxon>Burkholderiales</taxon>
        <taxon>Comamonadaceae</taxon>
        <taxon>Acidovorax</taxon>
    </lineage>
</organism>
<reference evidence="2 3" key="1">
    <citation type="journal article" date="2015" name="Stand. Genomic Sci.">
        <title>Genomic Encyclopedia of Bacterial and Archaeal Type Strains, Phase III: the genomes of soil and plant-associated and newly described type strains.</title>
        <authorList>
            <person name="Whitman W.B."/>
            <person name="Woyke T."/>
            <person name="Klenk H.P."/>
            <person name="Zhou Y."/>
            <person name="Lilburn T.G."/>
            <person name="Beck B.J."/>
            <person name="De Vos P."/>
            <person name="Vandamme P."/>
            <person name="Eisen J.A."/>
            <person name="Garrity G."/>
            <person name="Hugenholtz P."/>
            <person name="Kyrpides N.C."/>
        </authorList>
    </citation>
    <scope>NUCLEOTIDE SEQUENCE [LARGE SCALE GENOMIC DNA]</scope>
    <source>
        <strain evidence="2 3">DSM 64</strain>
    </source>
</reference>
<dbReference type="NCBIfam" id="TIGR02532">
    <property type="entry name" value="IV_pilin_GFxxxE"/>
    <property type="match status" value="1"/>
</dbReference>
<proteinExistence type="predicted"/>
<feature type="transmembrane region" description="Helical" evidence="1">
    <location>
        <begin position="12"/>
        <end position="38"/>
    </location>
</feature>
<dbReference type="GeneID" id="51110004"/>
<keyword evidence="1" id="KW-0812">Transmembrane</keyword>
<dbReference type="RefSeq" id="WP_146870026.1">
    <property type="nucleotide sequence ID" value="NZ_VJWE01000011.1"/>
</dbReference>
<dbReference type="Proteomes" id="UP000321485">
    <property type="component" value="Unassembled WGS sequence"/>
</dbReference>
<dbReference type="PROSITE" id="PS00409">
    <property type="entry name" value="PROKAR_NTER_METHYL"/>
    <property type="match status" value="1"/>
</dbReference>
<evidence type="ECO:0000256" key="1">
    <source>
        <dbReference type="SAM" id="Phobius"/>
    </source>
</evidence>
<gene>
    <name evidence="2" type="ORF">ATF69_0933</name>
</gene>
<accession>A0A561XSH7</accession>
<keyword evidence="1" id="KW-1133">Transmembrane helix</keyword>
<keyword evidence="1" id="KW-0472">Membrane</keyword>
<protein>
    <submittedName>
        <fullName evidence="2">General secretion pathway protein J</fullName>
    </submittedName>
</protein>
<evidence type="ECO:0000313" key="2">
    <source>
        <dbReference type="EMBL" id="TWG39065.1"/>
    </source>
</evidence>
<evidence type="ECO:0000313" key="3">
    <source>
        <dbReference type="Proteomes" id="UP000321485"/>
    </source>
</evidence>
<dbReference type="Pfam" id="PF07963">
    <property type="entry name" value="N_methyl"/>
    <property type="match status" value="1"/>
</dbReference>
<comment type="caution">
    <text evidence="2">The sequence shown here is derived from an EMBL/GenBank/DDBJ whole genome shotgun (WGS) entry which is preliminary data.</text>
</comment>
<dbReference type="AlphaFoldDB" id="A0A561XSH7"/>
<dbReference type="EMBL" id="VJWE01000011">
    <property type="protein sequence ID" value="TWG39065.1"/>
    <property type="molecule type" value="Genomic_DNA"/>
</dbReference>
<dbReference type="InterPro" id="IPR012902">
    <property type="entry name" value="N_methyl_site"/>
</dbReference>
<name>A0A561XSH7_ACIDE</name>
<sequence length="203" mass="22726">MSRAPRKLTQGFTLLELLIGLAVTAAVVALIFAAVGLIGRTEERNQRVGERAERMLVVSQWLGRKFDTLRLLSRREGSVFVNFFSGNAAGAIWVAPLPERGDAGGLYVFRTTPLRHSDGRVDLTVEAIPYDGALMAMDWSRALRETLISNVRTLQWHYQDGRTGQWTQDWDASKGQYPARIRLEIGDTLGDWPSLVFPLVRAK</sequence>